<name>A0A1V2UMX1_ENTMU</name>
<dbReference type="AlphaFoldDB" id="A0A1V2UMX1"/>
<keyword evidence="3 4" id="KW-0732">Signal</keyword>
<dbReference type="PANTHER" id="PTHR30006">
    <property type="entry name" value="THIAMINE-BINDING PERIPLASMIC PROTEIN-RELATED"/>
    <property type="match status" value="1"/>
</dbReference>
<dbReference type="PANTHER" id="PTHR30006:SF24">
    <property type="entry name" value="SLL0237 PROTEIN"/>
    <property type="match status" value="1"/>
</dbReference>
<proteinExistence type="inferred from homology"/>
<evidence type="ECO:0000256" key="4">
    <source>
        <dbReference type="SAM" id="SignalP"/>
    </source>
</evidence>
<dbReference type="OrthoDB" id="179400at2"/>
<protein>
    <submittedName>
        <fullName evidence="5">ABC transporter substrate-binding protein</fullName>
    </submittedName>
</protein>
<reference evidence="5 6" key="1">
    <citation type="submission" date="2016-12" db="EMBL/GenBank/DDBJ databases">
        <authorList>
            <person name="Song W.-J."/>
            <person name="Kurnit D.M."/>
        </authorList>
    </citation>
    <scope>NUCLEOTIDE SEQUENCE [LARGE SCALE GENOMIC DNA]</scope>
    <source>
        <strain evidence="5 6">CGB1038-1_S1</strain>
    </source>
</reference>
<comment type="similarity">
    <text evidence="1">Belongs to the bacterial solute-binding protein 1 family.</text>
</comment>
<dbReference type="GO" id="GO:0055085">
    <property type="term" value="P:transmembrane transport"/>
    <property type="evidence" value="ECO:0007669"/>
    <property type="project" value="InterPro"/>
</dbReference>
<gene>
    <name evidence="5" type="ORF">BTN92_01605</name>
</gene>
<accession>A0A1V2UMX1</accession>
<dbReference type="Proteomes" id="UP000189299">
    <property type="component" value="Unassembled WGS sequence"/>
</dbReference>
<dbReference type="STRING" id="53346.A5802_001526"/>
<feature type="chain" id="PRO_5013160872" evidence="4">
    <location>
        <begin position="30"/>
        <end position="332"/>
    </location>
</feature>
<comment type="caution">
    <text evidence="5">The sequence shown here is derived from an EMBL/GenBank/DDBJ whole genome shotgun (WGS) entry which is preliminary data.</text>
</comment>
<dbReference type="PROSITE" id="PS01037">
    <property type="entry name" value="SBP_BACTERIAL_1"/>
    <property type="match status" value="1"/>
</dbReference>
<feature type="signal peptide" evidence="4">
    <location>
        <begin position="1"/>
        <end position="29"/>
    </location>
</feature>
<organism evidence="5 6">
    <name type="scientific">Enterococcus mundtii</name>
    <dbReference type="NCBI Taxonomy" id="53346"/>
    <lineage>
        <taxon>Bacteria</taxon>
        <taxon>Bacillati</taxon>
        <taxon>Bacillota</taxon>
        <taxon>Bacilli</taxon>
        <taxon>Lactobacillales</taxon>
        <taxon>Enterococcaceae</taxon>
        <taxon>Enterococcus</taxon>
    </lineage>
</organism>
<dbReference type="EMBL" id="MSTR01000001">
    <property type="protein sequence ID" value="ONN44856.1"/>
    <property type="molecule type" value="Genomic_DNA"/>
</dbReference>
<sequence length="332" mass="36231">MKKLVKKGFIYLSFASALGILGACSTSNASDNANGNEEKVIIYTNADEEPVQIIKDVLDSNGFENQYLLQSFGTSELSGKLWAEGTDIEADLVTMSTFYLDGVQENEPIFKELALEVQPIDDLPNYQAPMTTQEGVIFYNTQAMEEADLPVPTSLADLADPIYEGQLAISDINHSSTAWLLFQGLIDQYGETKAQAILADIYDNAGDHIEASGSGPLKKVRVGELALGFGLRHQAIKDKKEGLPIDFVEPSEGTYALTESLAVIDKGEATNPLAEEMLNVILKEGRADLLQFYPSKLYETDDLAGVETAKNQKVFPEALTPDLLKKHASLVE</sequence>
<dbReference type="Gene3D" id="3.40.190.10">
    <property type="entry name" value="Periplasmic binding protein-like II"/>
    <property type="match status" value="2"/>
</dbReference>
<evidence type="ECO:0000256" key="1">
    <source>
        <dbReference type="ARBA" id="ARBA00008520"/>
    </source>
</evidence>
<evidence type="ECO:0000313" key="5">
    <source>
        <dbReference type="EMBL" id="ONN44856.1"/>
    </source>
</evidence>
<dbReference type="InterPro" id="IPR006061">
    <property type="entry name" value="SBP_1_CS"/>
</dbReference>
<dbReference type="PROSITE" id="PS51257">
    <property type="entry name" value="PROKAR_LIPOPROTEIN"/>
    <property type="match status" value="1"/>
</dbReference>
<evidence type="ECO:0000313" key="6">
    <source>
        <dbReference type="Proteomes" id="UP000189299"/>
    </source>
</evidence>
<dbReference type="SUPFAM" id="SSF53850">
    <property type="entry name" value="Periplasmic binding protein-like II"/>
    <property type="match status" value="1"/>
</dbReference>
<evidence type="ECO:0000256" key="2">
    <source>
        <dbReference type="ARBA" id="ARBA00022448"/>
    </source>
</evidence>
<dbReference type="Pfam" id="PF13343">
    <property type="entry name" value="SBP_bac_6"/>
    <property type="match status" value="1"/>
</dbReference>
<dbReference type="RefSeq" id="WP_077151146.1">
    <property type="nucleotide sequence ID" value="NZ_CABMMO010000001.1"/>
</dbReference>
<evidence type="ECO:0000256" key="3">
    <source>
        <dbReference type="ARBA" id="ARBA00022729"/>
    </source>
</evidence>
<keyword evidence="2" id="KW-0813">Transport</keyword>